<dbReference type="PANTHER" id="PTHR42760:SF135">
    <property type="entry name" value="BLL7886 PROTEIN"/>
    <property type="match status" value="1"/>
</dbReference>
<sequence>MTQSLSRRVVAITGALGNLGETLADMAAARGADLVLIDQATITLPSSHNRLVLSGIDLTSFADCQDVAHQINRYFGRLDALVNGAGGYAWEPLLGGAIEAWDRLYSLNLRTALNASKALLPLLLQSSAGRIVNIGASMAARAGLGMGAYAASKSSVLRLTESLAEELKDMSITVNAVLPSVLDTPQNREAMPDAEHQRWVTPAQLAAVILFLISEQASAVTGTGIPVIGRM</sequence>
<dbReference type="InterPro" id="IPR036291">
    <property type="entry name" value="NAD(P)-bd_dom_sf"/>
</dbReference>
<dbReference type="GO" id="GO:0016616">
    <property type="term" value="F:oxidoreductase activity, acting on the CH-OH group of donors, NAD or NADP as acceptor"/>
    <property type="evidence" value="ECO:0007669"/>
    <property type="project" value="TreeGrafter"/>
</dbReference>
<dbReference type="PRINTS" id="PR00080">
    <property type="entry name" value="SDRFAMILY"/>
</dbReference>
<proteinExistence type="inferred from homology"/>
<gene>
    <name evidence="3" type="ORF">CKQ80_01255</name>
</gene>
<accession>A0A2A2PE69</accession>
<dbReference type="AlphaFoldDB" id="A0A2A2PE69"/>
<comment type="similarity">
    <text evidence="1 2">Belongs to the short-chain dehydrogenases/reductases (SDR) family.</text>
</comment>
<protein>
    <submittedName>
        <fullName evidence="3">NAD-dependent oxidoreductase</fullName>
    </submittedName>
</protein>
<keyword evidence="4" id="KW-1185">Reference proteome</keyword>
<dbReference type="SUPFAM" id="SSF51735">
    <property type="entry name" value="NAD(P)-binding Rossmann-fold domains"/>
    <property type="match status" value="1"/>
</dbReference>
<dbReference type="GO" id="GO:0030497">
    <property type="term" value="P:fatty acid elongation"/>
    <property type="evidence" value="ECO:0007669"/>
    <property type="project" value="TreeGrafter"/>
</dbReference>
<dbReference type="Gene3D" id="3.40.50.720">
    <property type="entry name" value="NAD(P)-binding Rossmann-like Domain"/>
    <property type="match status" value="1"/>
</dbReference>
<dbReference type="EMBL" id="NRST01000001">
    <property type="protein sequence ID" value="PAW53956.1"/>
    <property type="molecule type" value="Genomic_DNA"/>
</dbReference>
<dbReference type="InterPro" id="IPR020904">
    <property type="entry name" value="Sc_DH/Rdtase_CS"/>
</dbReference>
<dbReference type="Proteomes" id="UP000217830">
    <property type="component" value="Unassembled WGS sequence"/>
</dbReference>
<dbReference type="Pfam" id="PF00106">
    <property type="entry name" value="adh_short"/>
    <property type="match status" value="1"/>
</dbReference>
<evidence type="ECO:0000313" key="4">
    <source>
        <dbReference type="Proteomes" id="UP000217830"/>
    </source>
</evidence>
<evidence type="ECO:0000256" key="1">
    <source>
        <dbReference type="ARBA" id="ARBA00006484"/>
    </source>
</evidence>
<dbReference type="RefSeq" id="WP_047294060.1">
    <property type="nucleotide sequence ID" value="NZ_NRSS01000004.1"/>
</dbReference>
<organism evidence="3 4">
    <name type="scientific">Pseudomonas moraviensis</name>
    <dbReference type="NCBI Taxonomy" id="321662"/>
    <lineage>
        <taxon>Bacteria</taxon>
        <taxon>Pseudomonadati</taxon>
        <taxon>Pseudomonadota</taxon>
        <taxon>Gammaproteobacteria</taxon>
        <taxon>Pseudomonadales</taxon>
        <taxon>Pseudomonadaceae</taxon>
        <taxon>Pseudomonas</taxon>
    </lineage>
</organism>
<comment type="caution">
    <text evidence="3">The sequence shown here is derived from an EMBL/GenBank/DDBJ whole genome shotgun (WGS) entry which is preliminary data.</text>
</comment>
<evidence type="ECO:0000313" key="3">
    <source>
        <dbReference type="EMBL" id="PAW53956.1"/>
    </source>
</evidence>
<dbReference type="InterPro" id="IPR002347">
    <property type="entry name" value="SDR_fam"/>
</dbReference>
<name>A0A2A2PE69_9PSED</name>
<evidence type="ECO:0000256" key="2">
    <source>
        <dbReference type="RuleBase" id="RU000363"/>
    </source>
</evidence>
<dbReference type="PANTHER" id="PTHR42760">
    <property type="entry name" value="SHORT-CHAIN DEHYDROGENASES/REDUCTASES FAMILY MEMBER"/>
    <property type="match status" value="1"/>
</dbReference>
<dbReference type="PROSITE" id="PS00061">
    <property type="entry name" value="ADH_SHORT"/>
    <property type="match status" value="1"/>
</dbReference>
<dbReference type="PRINTS" id="PR00081">
    <property type="entry name" value="GDHRDH"/>
</dbReference>
<reference evidence="3 4" key="1">
    <citation type="submission" date="2017-08" db="EMBL/GenBank/DDBJ databases">
        <title>Draft Genome Sequence of Pseudomonas moraviensis TYU6, isolated from Taxus cuspidata by using PacBio Single-Molecule Real-Time Technology.</title>
        <authorList>
            <person name="Baek K.-H."/>
            <person name="Mishra A.K."/>
        </authorList>
    </citation>
    <scope>NUCLEOTIDE SEQUENCE [LARGE SCALE GENOMIC DNA]</scope>
    <source>
        <strain evidence="3 4">TYU6</strain>
    </source>
</reference>